<accession>A0ABV0ZE60</accession>
<comment type="caution">
    <text evidence="3">The sequence shown here is derived from an EMBL/GenBank/DDBJ whole genome shotgun (WGS) entry which is preliminary data.</text>
</comment>
<dbReference type="PRINTS" id="PR00722">
    <property type="entry name" value="CHYMOTRYPSIN"/>
</dbReference>
<sequence>LDSLSPWWIRTQLAHGTEIIHGNKVPDGLMLYMASVQNNREHICGGFLISEDFVVTAAHCDEQNPTSVVLGTHNLKKADDTIRYGVTRCKHPKFDRVISGNDIMLLKLSEKVQLNDRVQLIQIPRAEMKLKDKAKCRVAGWGFSRPGGKVSNLLEVAQVSIISQKECKSKWKYLRHNLPNNVTCALGHKTKTGFCKGDSGGPLVCGKMATGIVSFSKDCDPNVPNVYTDISKYVSWIKEVLKQKHC</sequence>
<reference evidence="3 4" key="1">
    <citation type="submission" date="2021-06" db="EMBL/GenBank/DDBJ databases">
        <authorList>
            <person name="Palmer J.M."/>
        </authorList>
    </citation>
    <scope>NUCLEOTIDE SEQUENCE [LARGE SCALE GENOMIC DNA]</scope>
    <source>
        <strain evidence="3 4">AS_MEX2019</strain>
        <tissue evidence="3">Muscle</tissue>
    </source>
</reference>
<keyword evidence="4" id="KW-1185">Reference proteome</keyword>
<gene>
    <name evidence="3" type="ORF">AMECASPLE_027766</name>
</gene>
<dbReference type="InterPro" id="IPR001254">
    <property type="entry name" value="Trypsin_dom"/>
</dbReference>
<organism evidence="3 4">
    <name type="scientific">Ameca splendens</name>
    <dbReference type="NCBI Taxonomy" id="208324"/>
    <lineage>
        <taxon>Eukaryota</taxon>
        <taxon>Metazoa</taxon>
        <taxon>Chordata</taxon>
        <taxon>Craniata</taxon>
        <taxon>Vertebrata</taxon>
        <taxon>Euteleostomi</taxon>
        <taxon>Actinopterygii</taxon>
        <taxon>Neopterygii</taxon>
        <taxon>Teleostei</taxon>
        <taxon>Neoteleostei</taxon>
        <taxon>Acanthomorphata</taxon>
        <taxon>Ovalentaria</taxon>
        <taxon>Atherinomorphae</taxon>
        <taxon>Cyprinodontiformes</taxon>
        <taxon>Goodeidae</taxon>
        <taxon>Ameca</taxon>
    </lineage>
</organism>
<dbReference type="Pfam" id="PF00089">
    <property type="entry name" value="Trypsin"/>
    <property type="match status" value="1"/>
</dbReference>
<dbReference type="PANTHER" id="PTHR24271">
    <property type="entry name" value="KALLIKREIN-RELATED"/>
    <property type="match status" value="1"/>
</dbReference>
<name>A0ABV0ZE60_9TELE</name>
<dbReference type="InterPro" id="IPR043504">
    <property type="entry name" value="Peptidase_S1_PA_chymotrypsin"/>
</dbReference>
<dbReference type="PROSITE" id="PS50240">
    <property type="entry name" value="TRYPSIN_DOM"/>
    <property type="match status" value="1"/>
</dbReference>
<evidence type="ECO:0000313" key="3">
    <source>
        <dbReference type="EMBL" id="MEQ2304509.1"/>
    </source>
</evidence>
<dbReference type="SUPFAM" id="SSF50494">
    <property type="entry name" value="Trypsin-like serine proteases"/>
    <property type="match status" value="1"/>
</dbReference>
<evidence type="ECO:0000256" key="1">
    <source>
        <dbReference type="ARBA" id="ARBA00023157"/>
    </source>
</evidence>
<dbReference type="InterPro" id="IPR009003">
    <property type="entry name" value="Peptidase_S1_PA"/>
</dbReference>
<dbReference type="SMART" id="SM00020">
    <property type="entry name" value="Tryp_SPc"/>
    <property type="match status" value="1"/>
</dbReference>
<dbReference type="InterPro" id="IPR018114">
    <property type="entry name" value="TRYPSIN_HIS"/>
</dbReference>
<feature type="domain" description="Peptidase S1" evidence="2">
    <location>
        <begin position="19"/>
        <end position="242"/>
    </location>
</feature>
<dbReference type="InterPro" id="IPR001314">
    <property type="entry name" value="Peptidase_S1A"/>
</dbReference>
<proteinExistence type="predicted"/>
<dbReference type="PROSITE" id="PS00134">
    <property type="entry name" value="TRYPSIN_HIS"/>
    <property type="match status" value="1"/>
</dbReference>
<dbReference type="EMBL" id="JAHRIP010059403">
    <property type="protein sequence ID" value="MEQ2304509.1"/>
    <property type="molecule type" value="Genomic_DNA"/>
</dbReference>
<dbReference type="Gene3D" id="2.40.10.10">
    <property type="entry name" value="Trypsin-like serine proteases"/>
    <property type="match status" value="1"/>
</dbReference>
<dbReference type="CDD" id="cd00190">
    <property type="entry name" value="Tryp_SPc"/>
    <property type="match status" value="1"/>
</dbReference>
<evidence type="ECO:0000313" key="4">
    <source>
        <dbReference type="Proteomes" id="UP001469553"/>
    </source>
</evidence>
<evidence type="ECO:0000259" key="2">
    <source>
        <dbReference type="PROSITE" id="PS50240"/>
    </source>
</evidence>
<protein>
    <recommendedName>
        <fullName evidence="2">Peptidase S1 domain-containing protein</fullName>
    </recommendedName>
</protein>
<feature type="non-terminal residue" evidence="3">
    <location>
        <position position="1"/>
    </location>
</feature>
<dbReference type="PANTHER" id="PTHR24271:SF87">
    <property type="entry name" value="ARGININE ESTERASE-LIKE-RELATED"/>
    <property type="match status" value="1"/>
</dbReference>
<dbReference type="Proteomes" id="UP001469553">
    <property type="component" value="Unassembled WGS sequence"/>
</dbReference>
<keyword evidence="1" id="KW-1015">Disulfide bond</keyword>